<dbReference type="GO" id="GO:0006086">
    <property type="term" value="P:pyruvate decarboxylation to acetyl-CoA"/>
    <property type="evidence" value="ECO:0007669"/>
    <property type="project" value="TreeGrafter"/>
</dbReference>
<dbReference type="InterPro" id="IPR001017">
    <property type="entry name" value="DH_E1"/>
</dbReference>
<dbReference type="InterPro" id="IPR050642">
    <property type="entry name" value="PDH_E1_Alpha_Subunit"/>
</dbReference>
<dbReference type="FunFam" id="3.40.50.970:FF:000013">
    <property type="entry name" value="Pyruvate dehydrogenase E1 component subunit alpha"/>
    <property type="match status" value="1"/>
</dbReference>
<dbReference type="Pfam" id="PF00676">
    <property type="entry name" value="E1_dh"/>
    <property type="match status" value="1"/>
</dbReference>
<sequence length="376" mass="41609">MGEILGCSQAVRQRLLVPPFLGSNPSTPVNLRVMKHNYIDNFSNNIANDKSFLFSASELLQVFSKMLFIRRFEEACANFYTQGKIRGFCHLCIGQEAFPVALQCVRDNSKDSVVTAYRCHGHILACGADPLQVMLELLGMEGGISKGKGGSMHLFSPEHGFYGGHGIVGASSALGTGLAFAHKYRADEGICIACLGDGATNQGQFFESMNMAALWGLPILYVIENNYYSMGTSVERGCANSGMLYTRGASFGIPGYFCQGDDFLEVFSCLKDRINEVRQKKGPVVLEVRTHRFKGHSMSDPGNYRSKEALEKAKKDNDPVKNLKTVLQEGYGVSLEHIKAQEVQVKNDLQDIFYCIEKAQQFSDDYLCEHVYCVKS</sequence>
<dbReference type="Gene3D" id="3.40.50.970">
    <property type="match status" value="1"/>
</dbReference>
<keyword evidence="5" id="KW-0786">Thiamine pyrophosphate</keyword>
<comment type="subunit">
    <text evidence="2">Heterodimer of an alpha and a beta chain.</text>
</comment>
<comment type="caution">
    <text evidence="9">The sequence shown here is derived from an EMBL/GenBank/DDBJ whole genome shotgun (WGS) entry which is preliminary data.</text>
</comment>
<keyword evidence="10" id="KW-1185">Reference proteome</keyword>
<dbReference type="GO" id="GO:0004739">
    <property type="term" value="F:pyruvate dehydrogenase (acetyl-transferring) activity"/>
    <property type="evidence" value="ECO:0007669"/>
    <property type="project" value="UniProtKB-EC"/>
</dbReference>
<comment type="cofactor">
    <cofactor evidence="1">
        <name>thiamine diphosphate</name>
        <dbReference type="ChEBI" id="CHEBI:58937"/>
    </cofactor>
</comment>
<comment type="function">
    <text evidence="6">The pyruvate dehydrogenase complex catalyzes the overall conversion of pyruvate to acetyl-CoA and CO(2). It contains multiple copies of three enzymatic components: pyruvate dehydrogenase (E1), dihydrolipoamide acetyltransferase (E2) and lipoamide dehydrogenase (E3).</text>
</comment>
<keyword evidence="9" id="KW-0670">Pyruvate</keyword>
<evidence type="ECO:0000256" key="5">
    <source>
        <dbReference type="ARBA" id="ARBA00023052"/>
    </source>
</evidence>
<dbReference type="CDD" id="cd02000">
    <property type="entry name" value="TPP_E1_PDC_ADC_BCADC"/>
    <property type="match status" value="1"/>
</dbReference>
<evidence type="ECO:0000256" key="2">
    <source>
        <dbReference type="ARBA" id="ARBA00011870"/>
    </source>
</evidence>
<name>A0A061JFV1_9PROT</name>
<keyword evidence="4" id="KW-0560">Oxidoreductase</keyword>
<dbReference type="AlphaFoldDB" id="A0A061JFV1"/>
<dbReference type="SUPFAM" id="SSF52518">
    <property type="entry name" value="Thiamin diphosphate-binding fold (THDP-binding)"/>
    <property type="match status" value="1"/>
</dbReference>
<gene>
    <name evidence="9" type="ORF">K737_301026</name>
</gene>
<evidence type="ECO:0000313" key="9">
    <source>
        <dbReference type="EMBL" id="ETZ04565.1"/>
    </source>
</evidence>
<evidence type="ECO:0000259" key="8">
    <source>
        <dbReference type="Pfam" id="PF00676"/>
    </source>
</evidence>
<protein>
    <recommendedName>
        <fullName evidence="3">Pyruvate dehydrogenase E1 component subunit alpha</fullName>
    </recommendedName>
</protein>
<evidence type="ECO:0000256" key="1">
    <source>
        <dbReference type="ARBA" id="ARBA00001964"/>
    </source>
</evidence>
<organism evidence="9 10">
    <name type="scientific">Holospora undulata HU1</name>
    <dbReference type="NCBI Taxonomy" id="1321371"/>
    <lineage>
        <taxon>Bacteria</taxon>
        <taxon>Pseudomonadati</taxon>
        <taxon>Pseudomonadota</taxon>
        <taxon>Alphaproteobacteria</taxon>
        <taxon>Holosporales</taxon>
        <taxon>Holosporaceae</taxon>
        <taxon>Holospora</taxon>
    </lineage>
</organism>
<dbReference type="EMBL" id="ARPM03000176">
    <property type="protein sequence ID" value="ETZ04565.1"/>
    <property type="molecule type" value="Genomic_DNA"/>
</dbReference>
<feature type="domain" description="Dehydrogenase E1 component" evidence="8">
    <location>
        <begin position="65"/>
        <end position="354"/>
    </location>
</feature>
<dbReference type="PANTHER" id="PTHR11516">
    <property type="entry name" value="PYRUVATE DEHYDROGENASE E1 COMPONENT, ALPHA SUBUNIT BACTERIAL AND ORGANELLAR"/>
    <property type="match status" value="1"/>
</dbReference>
<accession>A0A061JFV1</accession>
<dbReference type="PANTHER" id="PTHR11516:SF60">
    <property type="entry name" value="PYRUVATE DEHYDROGENASE E1 COMPONENT SUBUNIT ALPHA"/>
    <property type="match status" value="1"/>
</dbReference>
<comment type="catalytic activity">
    <reaction evidence="7">
        <text>N(6)-[(R)-lipoyl]-L-lysyl-[protein] + pyruvate + H(+) = N(6)-[(R)-S(8)-acetyldihydrolipoyl]-L-lysyl-[protein] + CO2</text>
        <dbReference type="Rhea" id="RHEA:19189"/>
        <dbReference type="Rhea" id="RHEA-COMP:10474"/>
        <dbReference type="Rhea" id="RHEA-COMP:10478"/>
        <dbReference type="ChEBI" id="CHEBI:15361"/>
        <dbReference type="ChEBI" id="CHEBI:15378"/>
        <dbReference type="ChEBI" id="CHEBI:16526"/>
        <dbReference type="ChEBI" id="CHEBI:83099"/>
        <dbReference type="ChEBI" id="CHEBI:83111"/>
        <dbReference type="EC" id="1.2.4.1"/>
    </reaction>
</comment>
<evidence type="ECO:0000256" key="6">
    <source>
        <dbReference type="ARBA" id="ARBA00025211"/>
    </source>
</evidence>
<dbReference type="InterPro" id="IPR029061">
    <property type="entry name" value="THDP-binding"/>
</dbReference>
<evidence type="ECO:0000256" key="7">
    <source>
        <dbReference type="ARBA" id="ARBA00051231"/>
    </source>
</evidence>
<dbReference type="Proteomes" id="UP000026922">
    <property type="component" value="Unassembled WGS sequence"/>
</dbReference>
<evidence type="ECO:0000313" key="10">
    <source>
        <dbReference type="Proteomes" id="UP000026922"/>
    </source>
</evidence>
<proteinExistence type="predicted"/>
<reference evidence="9 10" key="1">
    <citation type="journal article" date="2013" name="Genome Announc.">
        <title>Draft Genome Sequence of Holospora undulata Strain HU1, a Micronucleus-Specific Symbiont of the Ciliate Paramecium caudatum.</title>
        <authorList>
            <person name="Dohra H."/>
            <person name="Suzuki H."/>
            <person name="Suzuki T."/>
            <person name="Tanaka K."/>
            <person name="Fujishima M."/>
        </authorList>
    </citation>
    <scope>NUCLEOTIDE SEQUENCE [LARGE SCALE GENOMIC DNA]</scope>
    <source>
        <strain evidence="9 10">HU1</strain>
    </source>
</reference>
<evidence type="ECO:0000256" key="3">
    <source>
        <dbReference type="ARBA" id="ARBA00014159"/>
    </source>
</evidence>
<evidence type="ECO:0000256" key="4">
    <source>
        <dbReference type="ARBA" id="ARBA00023002"/>
    </source>
</evidence>